<dbReference type="EMBL" id="PCWA01000089">
    <property type="protein sequence ID" value="PIQ88769.1"/>
    <property type="molecule type" value="Genomic_DNA"/>
</dbReference>
<protein>
    <submittedName>
        <fullName evidence="1">Uncharacterized protein</fullName>
    </submittedName>
</protein>
<evidence type="ECO:0000313" key="1">
    <source>
        <dbReference type="EMBL" id="PIQ88769.1"/>
    </source>
</evidence>
<dbReference type="Gene3D" id="3.30.460.40">
    <property type="match status" value="1"/>
</dbReference>
<gene>
    <name evidence="1" type="ORF">COV72_06820</name>
</gene>
<organism evidence="1 2">
    <name type="scientific">Candidatus Ghiorseimicrobium undicola</name>
    <dbReference type="NCBI Taxonomy" id="1974746"/>
    <lineage>
        <taxon>Bacteria</taxon>
        <taxon>Pseudomonadati</taxon>
        <taxon>Candidatus Omnitrophota</taxon>
        <taxon>Candidatus Ghiorseimicrobium</taxon>
    </lineage>
</organism>
<sequence length="125" mass="14631">MGRALFRCTVTRATLDIDIFIRPDEKNAERAWQALKAFGYDVADIKTEDLLKKKLFIRQYAVETDNHPFVKGVTFDRVWKNKVRAKYGDTFVYFPSLGDIIKMKRAAGRPKDLEDLKYLKKLKKI</sequence>
<proteinExistence type="predicted"/>
<dbReference type="AlphaFoldDB" id="A0A2H0LWG8"/>
<comment type="caution">
    <text evidence="1">The sequence shown here is derived from an EMBL/GenBank/DDBJ whole genome shotgun (WGS) entry which is preliminary data.</text>
</comment>
<accession>A0A2H0LWG8</accession>
<name>A0A2H0LWG8_9BACT</name>
<dbReference type="SUPFAM" id="SSF81301">
    <property type="entry name" value="Nucleotidyltransferase"/>
    <property type="match status" value="1"/>
</dbReference>
<dbReference type="Proteomes" id="UP000229641">
    <property type="component" value="Unassembled WGS sequence"/>
</dbReference>
<dbReference type="InterPro" id="IPR043519">
    <property type="entry name" value="NT_sf"/>
</dbReference>
<evidence type="ECO:0000313" key="2">
    <source>
        <dbReference type="Proteomes" id="UP000229641"/>
    </source>
</evidence>
<reference evidence="1 2" key="1">
    <citation type="submission" date="2017-09" db="EMBL/GenBank/DDBJ databases">
        <title>Depth-based differentiation of microbial function through sediment-hosted aquifers and enrichment of novel symbionts in the deep terrestrial subsurface.</title>
        <authorList>
            <person name="Probst A.J."/>
            <person name="Ladd B."/>
            <person name="Jarett J.K."/>
            <person name="Geller-Mcgrath D.E."/>
            <person name="Sieber C.M."/>
            <person name="Emerson J.B."/>
            <person name="Anantharaman K."/>
            <person name="Thomas B.C."/>
            <person name="Malmstrom R."/>
            <person name="Stieglmeier M."/>
            <person name="Klingl A."/>
            <person name="Woyke T."/>
            <person name="Ryan C.M."/>
            <person name="Banfield J.F."/>
        </authorList>
    </citation>
    <scope>NUCLEOTIDE SEQUENCE [LARGE SCALE GENOMIC DNA]</scope>
    <source>
        <strain evidence="1">CG11_big_fil_rev_8_21_14_0_20_42_13</strain>
    </source>
</reference>